<dbReference type="EMBL" id="FMXR01000006">
    <property type="protein sequence ID" value="SDB09540.1"/>
    <property type="molecule type" value="Genomic_DNA"/>
</dbReference>
<keyword evidence="3" id="KW-1185">Reference proteome</keyword>
<evidence type="ECO:0000259" key="1">
    <source>
        <dbReference type="Pfam" id="PF02464"/>
    </source>
</evidence>
<dbReference type="Proteomes" id="UP000199228">
    <property type="component" value="Unassembled WGS sequence"/>
</dbReference>
<organism evidence="2 3">
    <name type="scientific">Eubacterium oxidoreducens</name>
    <dbReference type="NCBI Taxonomy" id="1732"/>
    <lineage>
        <taxon>Bacteria</taxon>
        <taxon>Bacillati</taxon>
        <taxon>Bacillota</taxon>
        <taxon>Clostridia</taxon>
        <taxon>Eubacteriales</taxon>
        <taxon>Eubacteriaceae</taxon>
        <taxon>Eubacterium</taxon>
    </lineage>
</organism>
<accession>A0A1G6AMG1</accession>
<dbReference type="STRING" id="1732.SAMN02910417_00719"/>
<dbReference type="RefSeq" id="WP_090172288.1">
    <property type="nucleotide sequence ID" value="NZ_FMXR01000006.1"/>
</dbReference>
<dbReference type="Pfam" id="PF02464">
    <property type="entry name" value="CinA"/>
    <property type="match status" value="1"/>
</dbReference>
<dbReference type="InterPro" id="IPR036653">
    <property type="entry name" value="CinA-like_C"/>
</dbReference>
<feature type="domain" description="CinA C-terminal" evidence="1">
    <location>
        <begin position="3"/>
        <end position="148"/>
    </location>
</feature>
<evidence type="ECO:0000313" key="2">
    <source>
        <dbReference type="EMBL" id="SDB09540.1"/>
    </source>
</evidence>
<dbReference type="SUPFAM" id="SSF142433">
    <property type="entry name" value="CinA-like"/>
    <property type="match status" value="1"/>
</dbReference>
<reference evidence="2 3" key="1">
    <citation type="submission" date="2016-10" db="EMBL/GenBank/DDBJ databases">
        <authorList>
            <person name="de Groot N.N."/>
        </authorList>
    </citation>
    <scope>NUCLEOTIDE SEQUENCE [LARGE SCALE GENOMIC DNA]</scope>
    <source>
        <strain evidence="2 3">DSM 3217</strain>
    </source>
</reference>
<dbReference type="NCBIfam" id="TIGR00199">
    <property type="entry name" value="PncC_domain"/>
    <property type="match status" value="1"/>
</dbReference>
<dbReference type="OrthoDB" id="9801454at2"/>
<proteinExistence type="predicted"/>
<gene>
    <name evidence="2" type="ORF">SAMN02910417_00719</name>
</gene>
<name>A0A1G6AMG1_EUBOX</name>
<dbReference type="AlphaFoldDB" id="A0A1G6AMG1"/>
<protein>
    <submittedName>
        <fullName evidence="2">Nicotinamide-nucleotide amidase</fullName>
    </submittedName>
</protein>
<dbReference type="InterPro" id="IPR008136">
    <property type="entry name" value="CinA_C"/>
</dbReference>
<dbReference type="Gene3D" id="3.90.950.20">
    <property type="entry name" value="CinA-like"/>
    <property type="match status" value="1"/>
</dbReference>
<evidence type="ECO:0000313" key="3">
    <source>
        <dbReference type="Proteomes" id="UP000199228"/>
    </source>
</evidence>
<sequence length="163" mass="17807">MITQLAALLNNNHNTVSTAESCTGGLIAAELTSVAGSSSYFQEGYITYSNDIKEKNLGVSHETLERYGAVSEYTCKEMLLGLLHRTSSDYGIAVTGIAGPGGGTEKKPVGLVYIGCGSLDDYRIYEEHFTGNREQIRRQTVTHAIRYLVCQIKERSESLSCEL</sequence>